<evidence type="ECO:0000256" key="5">
    <source>
        <dbReference type="ARBA" id="ARBA00022898"/>
    </source>
</evidence>
<evidence type="ECO:0000256" key="6">
    <source>
        <dbReference type="ARBA" id="ARBA00023002"/>
    </source>
</evidence>
<evidence type="ECO:0000256" key="3">
    <source>
        <dbReference type="ARBA" id="ARBA00010756"/>
    </source>
</evidence>
<evidence type="ECO:0000256" key="2">
    <source>
        <dbReference type="ARBA" id="ARBA00003788"/>
    </source>
</evidence>
<dbReference type="SUPFAM" id="SSF53383">
    <property type="entry name" value="PLP-dependent transferases"/>
    <property type="match status" value="2"/>
</dbReference>
<comment type="caution">
    <text evidence="12">The sequence shown here is derived from an EMBL/GenBank/DDBJ whole genome shotgun (WGS) entry which is preliminary data.</text>
</comment>
<evidence type="ECO:0000259" key="11">
    <source>
        <dbReference type="Pfam" id="PF21478"/>
    </source>
</evidence>
<dbReference type="InterPro" id="IPR015422">
    <property type="entry name" value="PyrdxlP-dep_Trfase_small"/>
</dbReference>
<keyword evidence="5 8" id="KW-0663">Pyridoxal phosphate</keyword>
<keyword evidence="13" id="KW-1185">Reference proteome</keyword>
<gene>
    <name evidence="8 12" type="primary">gcvP</name>
    <name evidence="12" type="ORF">H9657_04475</name>
</gene>
<name>A0ABR8QAU3_9CELL</name>
<comment type="cofactor">
    <cofactor evidence="1 8">
        <name>pyridoxal 5'-phosphate</name>
        <dbReference type="ChEBI" id="CHEBI:597326"/>
    </cofactor>
</comment>
<dbReference type="InterPro" id="IPR015421">
    <property type="entry name" value="PyrdxlP-dep_Trfase_major"/>
</dbReference>
<comment type="catalytic activity">
    <reaction evidence="7 8">
        <text>N(6)-[(R)-lipoyl]-L-lysyl-[glycine-cleavage complex H protein] + glycine + H(+) = N(6)-[(R)-S(8)-aminomethyldihydrolipoyl]-L-lysyl-[glycine-cleavage complex H protein] + CO2</text>
        <dbReference type="Rhea" id="RHEA:24304"/>
        <dbReference type="Rhea" id="RHEA-COMP:10494"/>
        <dbReference type="Rhea" id="RHEA-COMP:10495"/>
        <dbReference type="ChEBI" id="CHEBI:15378"/>
        <dbReference type="ChEBI" id="CHEBI:16526"/>
        <dbReference type="ChEBI" id="CHEBI:57305"/>
        <dbReference type="ChEBI" id="CHEBI:83099"/>
        <dbReference type="ChEBI" id="CHEBI:83143"/>
        <dbReference type="EC" id="1.4.4.2"/>
    </reaction>
</comment>
<evidence type="ECO:0000256" key="8">
    <source>
        <dbReference type="HAMAP-Rule" id="MF_00711"/>
    </source>
</evidence>
<reference evidence="12 13" key="1">
    <citation type="submission" date="2020-08" db="EMBL/GenBank/DDBJ databases">
        <title>A Genomic Blueprint of the Chicken Gut Microbiome.</title>
        <authorList>
            <person name="Gilroy R."/>
            <person name="Ravi A."/>
            <person name="Getino M."/>
            <person name="Pursley I."/>
            <person name="Horton D.L."/>
            <person name="Alikhan N.-F."/>
            <person name="Baker D."/>
            <person name="Gharbi K."/>
            <person name="Hall N."/>
            <person name="Watson M."/>
            <person name="Adriaenssens E.M."/>
            <person name="Foster-Nyarko E."/>
            <person name="Jarju S."/>
            <person name="Secka A."/>
            <person name="Antonio M."/>
            <person name="Oren A."/>
            <person name="Chaudhuri R."/>
            <person name="La Ragione R.M."/>
            <person name="Hildebrand F."/>
            <person name="Pallen M.J."/>
        </authorList>
    </citation>
    <scope>NUCLEOTIDE SEQUENCE [LARGE SCALE GENOMIC DNA]</scope>
    <source>
        <strain evidence="12 13">Sa3CUA2</strain>
    </source>
</reference>
<dbReference type="InterPro" id="IPR020581">
    <property type="entry name" value="GDC_P"/>
</dbReference>
<comment type="function">
    <text evidence="2 8">The glycine cleavage system catalyzes the degradation of glycine. The P protein binds the alpha-amino group of glycine through its pyridoxal phosphate cofactor; CO(2) is released and the remaining methylamine moiety is then transferred to the lipoamide cofactor of the H protein.</text>
</comment>
<dbReference type="NCBIfam" id="TIGR00461">
    <property type="entry name" value="gcvP"/>
    <property type="match status" value="1"/>
</dbReference>
<evidence type="ECO:0000256" key="4">
    <source>
        <dbReference type="ARBA" id="ARBA00011690"/>
    </source>
</evidence>
<protein>
    <recommendedName>
        <fullName evidence="8">Glycine dehydrogenase (decarboxylating)</fullName>
        <ecNumber evidence="8">1.4.4.2</ecNumber>
    </recommendedName>
    <alternativeName>
        <fullName evidence="8">Glycine cleavage system P-protein</fullName>
    </alternativeName>
    <alternativeName>
        <fullName evidence="8">Glycine decarboxylase</fullName>
    </alternativeName>
    <alternativeName>
        <fullName evidence="8">Glycine dehydrogenase (aminomethyl-transferring)</fullName>
    </alternativeName>
</protein>
<dbReference type="Gene3D" id="3.90.1150.10">
    <property type="entry name" value="Aspartate Aminotransferase, domain 1"/>
    <property type="match status" value="2"/>
</dbReference>
<keyword evidence="6 8" id="KW-0560">Oxidoreductase</keyword>
<feature type="region of interest" description="Disordered" evidence="9">
    <location>
        <begin position="34"/>
        <end position="61"/>
    </location>
</feature>
<dbReference type="GO" id="GO:0004375">
    <property type="term" value="F:glycine dehydrogenase (decarboxylating) activity"/>
    <property type="evidence" value="ECO:0007669"/>
    <property type="project" value="UniProtKB-EC"/>
</dbReference>
<dbReference type="InterPro" id="IPR015424">
    <property type="entry name" value="PyrdxlP-dep_Trfase"/>
</dbReference>
<feature type="compositionally biased region" description="Basic and acidic residues" evidence="9">
    <location>
        <begin position="52"/>
        <end position="61"/>
    </location>
</feature>
<dbReference type="Proteomes" id="UP000604241">
    <property type="component" value="Unassembled WGS sequence"/>
</dbReference>
<dbReference type="Gene3D" id="3.40.640.10">
    <property type="entry name" value="Type I PLP-dependent aspartate aminotransferase-like (Major domain)"/>
    <property type="match status" value="2"/>
</dbReference>
<accession>A0ABR8QAU3</accession>
<dbReference type="NCBIfam" id="NF003346">
    <property type="entry name" value="PRK04366.1"/>
    <property type="match status" value="1"/>
</dbReference>
<sequence>MPVPVRAPPRPDDPVEQLVTDLVTDLAVPSVAAAASAPPSTAPVRSPAADGFADRHIGPRGDETSRMLATLGYADLDALVDAAVPAAIRTERPLDLPAARSEEEVLAALRGIASRNQVLRPMIGQGYYGTVTPAVIRRGVLESPAWYTAYTPYQPEIAQGRLEALLNFQTVVSDLTGLDVANASLLDEATAVAEAVALMWRASRATTGTVVLDADLFGQSLAVTLGRAAAVGLPVVVADLTDGLPEVDGPLVGVVVQQVGASGALRDLRPLVAAAKERGALVTVAADLLALTLVTSPGELGADVAVGSAQRFGVPLFGGGPHAAFMAVRTGLERTLPGRLVGVSVDADGAPAYRLALQTREQHIRREKATSNICTAQALLAIVASMYAVYHGPDGLRAIARRVHGHARDVQRGLRDLGVTVVHDDVFDTVRAHVPGRAADVARAAVDAGINVWVADADHVQVACDETTTADDVVAVLGAFVVAGVTTAPVAADGTVSFGAFGGGPTEPRAELLRTTEYLTHPVFHVNRSETAMLRYLRRLSDKDLALDRTMIPLGSCTMKLNATAEMEPISWPQFADVHPYAPADQTRGYAALVTELQDWLAEITGYAAVSVQPNAGSQGELAGLLAIHAYHEATRPEGAEHRDICLIPASAHGTNAASAALAGLKVVVVATAEDGEVDLADLRAKLDQHGPRVAAIMITYPSTHGVYEAHVREVCDLVHAAGGQVYIDGANLNALVGLARPAELGGDVSHLNLHKTFCIPHGGGGPGVGPVAVAAHLAPYLPGDPTPGAAGVPVPGASGPVVAPVAAAPWGSAGILPISWAYVALMGPDGLRRATETAVLAANYLATRLREHYPVLYAGPGGLVAHECILDLRPLTKATGVTAEDVAKRLMDYGFHAPTLSFPVPGTLMIEPTESEDLVELDRFVDAMVAIRAEIADVADGRWPLAGSPLRQAPHTAASVSADRWDQPYGREQAAFPLASLRADKYWPPVRRIDGARGDRQLVCSCPPVEAYADDVR</sequence>
<feature type="domain" description="Glycine cleavage system P-protein N-terminal" evidence="10">
    <location>
        <begin position="525"/>
        <end position="784"/>
    </location>
</feature>
<dbReference type="HAMAP" id="MF_00711">
    <property type="entry name" value="GcvP"/>
    <property type="match status" value="1"/>
</dbReference>
<feature type="domain" description="Glycine dehydrogenase C-terminal" evidence="11">
    <location>
        <begin position="835"/>
        <end position="956"/>
    </location>
</feature>
<comment type="subunit">
    <text evidence="4 8">The glycine cleavage system is composed of four proteins: P, T, L and H.</text>
</comment>
<dbReference type="InterPro" id="IPR003437">
    <property type="entry name" value="GcvP"/>
</dbReference>
<comment type="similarity">
    <text evidence="3 8">Belongs to the GcvP family.</text>
</comment>
<feature type="modified residue" description="N6-(pyridoxal phosphate)lysine" evidence="8">
    <location>
        <position position="756"/>
    </location>
</feature>
<dbReference type="CDD" id="cd00613">
    <property type="entry name" value="GDC-P"/>
    <property type="match status" value="1"/>
</dbReference>
<feature type="domain" description="Glycine cleavage system P-protein N-terminal" evidence="10">
    <location>
        <begin position="54"/>
        <end position="479"/>
    </location>
</feature>
<dbReference type="InterPro" id="IPR049316">
    <property type="entry name" value="GDC-P_C"/>
</dbReference>
<evidence type="ECO:0000313" key="12">
    <source>
        <dbReference type="EMBL" id="MBD7917534.1"/>
    </source>
</evidence>
<dbReference type="EMBL" id="JACSQV010000002">
    <property type="protein sequence ID" value="MBD7917534.1"/>
    <property type="molecule type" value="Genomic_DNA"/>
</dbReference>
<dbReference type="PANTHER" id="PTHR11773:SF1">
    <property type="entry name" value="GLYCINE DEHYDROGENASE (DECARBOXYLATING), MITOCHONDRIAL"/>
    <property type="match status" value="1"/>
</dbReference>
<dbReference type="EC" id="1.4.4.2" evidence="8"/>
<evidence type="ECO:0000256" key="9">
    <source>
        <dbReference type="SAM" id="MobiDB-lite"/>
    </source>
</evidence>
<proteinExistence type="inferred from homology"/>
<dbReference type="PANTHER" id="PTHR11773">
    <property type="entry name" value="GLYCINE DEHYDROGENASE, DECARBOXYLATING"/>
    <property type="match status" value="1"/>
</dbReference>
<dbReference type="InterPro" id="IPR049315">
    <property type="entry name" value="GDC-P_N"/>
</dbReference>
<organism evidence="12 13">
    <name type="scientific">Cellulomonas avistercoris</name>
    <dbReference type="NCBI Taxonomy" id="2762242"/>
    <lineage>
        <taxon>Bacteria</taxon>
        <taxon>Bacillati</taxon>
        <taxon>Actinomycetota</taxon>
        <taxon>Actinomycetes</taxon>
        <taxon>Micrococcales</taxon>
        <taxon>Cellulomonadaceae</taxon>
        <taxon>Cellulomonas</taxon>
    </lineage>
</organism>
<evidence type="ECO:0000313" key="13">
    <source>
        <dbReference type="Proteomes" id="UP000604241"/>
    </source>
</evidence>
<dbReference type="Pfam" id="PF21478">
    <property type="entry name" value="GcvP2_C"/>
    <property type="match status" value="1"/>
</dbReference>
<evidence type="ECO:0000256" key="1">
    <source>
        <dbReference type="ARBA" id="ARBA00001933"/>
    </source>
</evidence>
<evidence type="ECO:0000259" key="10">
    <source>
        <dbReference type="Pfam" id="PF02347"/>
    </source>
</evidence>
<dbReference type="Pfam" id="PF02347">
    <property type="entry name" value="GDC-P"/>
    <property type="match status" value="2"/>
</dbReference>
<evidence type="ECO:0000256" key="7">
    <source>
        <dbReference type="ARBA" id="ARBA00049026"/>
    </source>
</evidence>
<feature type="compositionally biased region" description="Low complexity" evidence="9">
    <location>
        <begin position="34"/>
        <end position="49"/>
    </location>
</feature>